<dbReference type="GO" id="GO:0004604">
    <property type="term" value="F:phosphoadenylyl-sulfate reductase (thioredoxin) activity"/>
    <property type="evidence" value="ECO:0007669"/>
    <property type="project" value="UniProtKB-UniRule"/>
</dbReference>
<feature type="binding site" evidence="4">
    <location>
        <position position="211"/>
    </location>
    <ligand>
        <name>[4Fe-4S] cluster</name>
        <dbReference type="ChEBI" id="CHEBI:49883"/>
    </ligand>
</feature>
<dbReference type="GO" id="GO:0019379">
    <property type="term" value="P:sulfate assimilation, phosphoadenylyl sulfate reduction by phosphoadenylyl-sulfate reductase (thioredoxin)"/>
    <property type="evidence" value="ECO:0007669"/>
    <property type="project" value="UniProtKB-UniRule"/>
</dbReference>
<feature type="binding site" evidence="4">
    <location>
        <position position="208"/>
    </location>
    <ligand>
        <name>[4Fe-4S] cluster</name>
        <dbReference type="ChEBI" id="CHEBI:49883"/>
    </ligand>
</feature>
<dbReference type="PANTHER" id="PTHR46509:SF1">
    <property type="entry name" value="PHOSPHOADENOSINE PHOSPHOSULFATE REDUCTASE"/>
    <property type="match status" value="1"/>
</dbReference>
<comment type="similarity">
    <text evidence="1 4">Belongs to the PAPS reductase family. CysH subfamily.</text>
</comment>
<comment type="cofactor">
    <cofactor evidence="4">
        <name>[4Fe-4S] cluster</name>
        <dbReference type="ChEBI" id="CHEBI:49883"/>
    </cofactor>
    <text evidence="4">Binds 1 [4Fe-4S] cluster per subunit.</text>
</comment>
<keyword evidence="2 4" id="KW-0560">Oxidoreductase</keyword>
<evidence type="ECO:0000313" key="8">
    <source>
        <dbReference type="Proteomes" id="UP001155057"/>
    </source>
</evidence>
<keyword evidence="4" id="KW-0963">Cytoplasm</keyword>
<proteinExistence type="inferred from homology"/>
<dbReference type="NCBIfam" id="TIGR00434">
    <property type="entry name" value="cysH"/>
    <property type="match status" value="1"/>
</dbReference>
<dbReference type="GO" id="GO:0051539">
    <property type="term" value="F:4 iron, 4 sulfur cluster binding"/>
    <property type="evidence" value="ECO:0007669"/>
    <property type="project" value="UniProtKB-UniRule"/>
</dbReference>
<comment type="catalytic activity">
    <reaction evidence="4">
        <text>[thioredoxin]-disulfide + sulfite + AMP + 2 H(+) = adenosine 5'-phosphosulfate + [thioredoxin]-dithiol</text>
        <dbReference type="Rhea" id="RHEA:21976"/>
        <dbReference type="Rhea" id="RHEA-COMP:10698"/>
        <dbReference type="Rhea" id="RHEA-COMP:10700"/>
        <dbReference type="ChEBI" id="CHEBI:15378"/>
        <dbReference type="ChEBI" id="CHEBI:17359"/>
        <dbReference type="ChEBI" id="CHEBI:29950"/>
        <dbReference type="ChEBI" id="CHEBI:50058"/>
        <dbReference type="ChEBI" id="CHEBI:58243"/>
        <dbReference type="ChEBI" id="CHEBI:456215"/>
        <dbReference type="EC" id="1.8.4.10"/>
    </reaction>
</comment>
<dbReference type="RefSeq" id="WP_011403200.1">
    <property type="nucleotide sequence ID" value="NZ_CALTRY010000002.1"/>
</dbReference>
<keyword evidence="4" id="KW-0479">Metal-binding</keyword>
<feature type="binding site" evidence="4">
    <location>
        <position position="126"/>
    </location>
    <ligand>
        <name>[4Fe-4S] cluster</name>
        <dbReference type="ChEBI" id="CHEBI:49883"/>
    </ligand>
</feature>
<name>A0A9X2PME8_9BACT</name>
<sequence>MAFASDESASPWSSTRLAALNAQFEPHGPKAILNWATHTFGDDLAQGTGFGPSGIVIMHMLADLRPGTTVFYLDTDLLFPETYELCDDLDERLDVDVTRVHGGLSLDEQAEQEGEELWNRNPNRCCFLRKVKPLRNFLDDRRAWITGVRRDQSERRADTDILSWEGQYGVFKINPLANWTQKEVWKYLFEHDLPYNPKHDQGYPSLGCVPCTEPVDQADGYSREGRWSDRDKTECGLHTSPEDEDGAHAAES</sequence>
<feature type="active site" description="Nucleophile; cysteine thiosulfonate intermediate" evidence="4">
    <location>
        <position position="235"/>
    </location>
</feature>
<dbReference type="Pfam" id="PF01507">
    <property type="entry name" value="PAPS_reduct"/>
    <property type="match status" value="1"/>
</dbReference>
<dbReference type="HAMAP" id="MF_00063">
    <property type="entry name" value="CysH"/>
    <property type="match status" value="1"/>
</dbReference>
<comment type="subcellular location">
    <subcellularLocation>
        <location evidence="4">Cytoplasm</location>
    </subcellularLocation>
</comment>
<dbReference type="Proteomes" id="UP001155057">
    <property type="component" value="Unassembled WGS sequence"/>
</dbReference>
<dbReference type="SUPFAM" id="SSF52402">
    <property type="entry name" value="Adenine nucleotide alpha hydrolases-like"/>
    <property type="match status" value="1"/>
</dbReference>
<dbReference type="InterPro" id="IPR002500">
    <property type="entry name" value="PAPS_reduct_dom"/>
</dbReference>
<dbReference type="GO" id="GO:0046872">
    <property type="term" value="F:metal ion binding"/>
    <property type="evidence" value="ECO:0007669"/>
    <property type="project" value="UniProtKB-KW"/>
</dbReference>
<evidence type="ECO:0000256" key="1">
    <source>
        <dbReference type="ARBA" id="ARBA00009732"/>
    </source>
</evidence>
<dbReference type="AlphaFoldDB" id="A0A9X2PME8"/>
<evidence type="ECO:0000259" key="6">
    <source>
        <dbReference type="Pfam" id="PF01507"/>
    </source>
</evidence>
<feature type="binding site" evidence="4">
    <location>
        <position position="125"/>
    </location>
    <ligand>
        <name>[4Fe-4S] cluster</name>
        <dbReference type="ChEBI" id="CHEBI:49883"/>
    </ligand>
</feature>
<protein>
    <recommendedName>
        <fullName evidence="4">Adenosine 5'-phosphosulfate reductase</fullName>
        <shortName evidence="4">APS reductase</shortName>
        <ecNumber evidence="4">1.8.4.10</ecNumber>
    </recommendedName>
    <alternativeName>
        <fullName evidence="4">5'-adenylylsulfate reductase</fullName>
    </alternativeName>
    <alternativeName>
        <fullName evidence="4">Thioredoxin-dependent 5'-adenylylsulfate reductase</fullName>
    </alternativeName>
</protein>
<dbReference type="PANTHER" id="PTHR46509">
    <property type="entry name" value="PHOSPHOADENOSINE PHOSPHOSULFATE REDUCTASE"/>
    <property type="match status" value="1"/>
</dbReference>
<organism evidence="7 8">
    <name type="scientific">Salinibacter ruber</name>
    <dbReference type="NCBI Taxonomy" id="146919"/>
    <lineage>
        <taxon>Bacteria</taxon>
        <taxon>Pseudomonadati</taxon>
        <taxon>Rhodothermota</taxon>
        <taxon>Rhodothermia</taxon>
        <taxon>Rhodothermales</taxon>
        <taxon>Salinibacteraceae</taxon>
        <taxon>Salinibacter</taxon>
    </lineage>
</organism>
<dbReference type="GO" id="GO:0043866">
    <property type="term" value="F:adenylyl-sulfate reductase (thioredoxin) activity"/>
    <property type="evidence" value="ECO:0007669"/>
    <property type="project" value="UniProtKB-EC"/>
</dbReference>
<accession>A0A9X2PME8</accession>
<dbReference type="GO" id="GO:0005737">
    <property type="term" value="C:cytoplasm"/>
    <property type="evidence" value="ECO:0007669"/>
    <property type="project" value="UniProtKB-SubCell"/>
</dbReference>
<dbReference type="InterPro" id="IPR004511">
    <property type="entry name" value="PAPS/APS_Rdtase"/>
</dbReference>
<comment type="caution">
    <text evidence="7">The sequence shown here is derived from an EMBL/GenBank/DDBJ whole genome shotgun (WGS) entry which is preliminary data.</text>
</comment>
<gene>
    <name evidence="4" type="primary">cysH</name>
    <name evidence="7" type="ORF">GGP61_001098</name>
</gene>
<feature type="domain" description="Phosphoadenosine phosphosulphate reductase" evidence="6">
    <location>
        <begin position="48"/>
        <end position="214"/>
    </location>
</feature>
<dbReference type="CDD" id="cd23945">
    <property type="entry name" value="PAPS_reductase"/>
    <property type="match status" value="1"/>
</dbReference>
<reference evidence="7" key="1">
    <citation type="submission" date="2022-08" db="EMBL/GenBank/DDBJ databases">
        <title>Genomic Encyclopedia of Type Strains, Phase V (KMG-V): Genome sequencing to study the core and pangenomes of soil and plant-associated prokaryotes.</title>
        <authorList>
            <person name="Whitman W."/>
        </authorList>
    </citation>
    <scope>NUCLEOTIDE SEQUENCE</scope>
    <source>
        <strain evidence="7">SP3049</strain>
    </source>
</reference>
<dbReference type="Gene3D" id="3.40.50.620">
    <property type="entry name" value="HUPs"/>
    <property type="match status" value="1"/>
</dbReference>
<dbReference type="NCBIfam" id="NF002537">
    <property type="entry name" value="PRK02090.1"/>
    <property type="match status" value="1"/>
</dbReference>
<evidence type="ECO:0000313" key="7">
    <source>
        <dbReference type="EMBL" id="MCS3709495.1"/>
    </source>
</evidence>
<comment type="pathway">
    <text evidence="3 4">Sulfur metabolism; hydrogen sulfide biosynthesis; sulfite from sulfate.</text>
</comment>
<dbReference type="PIRSF" id="PIRSF000857">
    <property type="entry name" value="PAPS_reductase"/>
    <property type="match status" value="1"/>
</dbReference>
<evidence type="ECO:0000256" key="2">
    <source>
        <dbReference type="ARBA" id="ARBA00023002"/>
    </source>
</evidence>
<evidence type="ECO:0000256" key="5">
    <source>
        <dbReference type="SAM" id="MobiDB-lite"/>
    </source>
</evidence>
<evidence type="ECO:0000256" key="3">
    <source>
        <dbReference type="ARBA" id="ARBA00024327"/>
    </source>
</evidence>
<keyword evidence="4" id="KW-0411">Iron-sulfur</keyword>
<keyword evidence="4" id="KW-0408">Iron</keyword>
<dbReference type="EMBL" id="JANUAE010000003">
    <property type="protein sequence ID" value="MCS3709495.1"/>
    <property type="molecule type" value="Genomic_DNA"/>
</dbReference>
<dbReference type="EC" id="1.8.4.10" evidence="4"/>
<feature type="region of interest" description="Disordered" evidence="5">
    <location>
        <begin position="219"/>
        <end position="252"/>
    </location>
</feature>
<dbReference type="SMR" id="A0A9X2PME8"/>
<evidence type="ECO:0000256" key="4">
    <source>
        <dbReference type="HAMAP-Rule" id="MF_00063"/>
    </source>
</evidence>
<dbReference type="GO" id="GO:0070814">
    <property type="term" value="P:hydrogen sulfide biosynthetic process"/>
    <property type="evidence" value="ECO:0007669"/>
    <property type="project" value="UniProtKB-UniRule"/>
</dbReference>
<comment type="function">
    <text evidence="4">Catalyzes the formation of sulfite from adenosine 5'-phosphosulfate (APS) using thioredoxin as an electron donor.</text>
</comment>
<dbReference type="InterPro" id="IPR014729">
    <property type="entry name" value="Rossmann-like_a/b/a_fold"/>
</dbReference>
<feature type="compositionally biased region" description="Basic and acidic residues" evidence="5">
    <location>
        <begin position="221"/>
        <end position="235"/>
    </location>
</feature>